<dbReference type="InterPro" id="IPR008808">
    <property type="entry name" value="Powdery_mildew-R_dom"/>
</dbReference>
<evidence type="ECO:0000259" key="1">
    <source>
        <dbReference type="Pfam" id="PF05659"/>
    </source>
</evidence>
<dbReference type="EMBL" id="JBEDUW010000002">
    <property type="protein sequence ID" value="KAK9945827.1"/>
    <property type="molecule type" value="Genomic_DNA"/>
</dbReference>
<evidence type="ECO:0000313" key="2">
    <source>
        <dbReference type="EMBL" id="KAK9945827.1"/>
    </source>
</evidence>
<gene>
    <name evidence="2" type="ORF">M0R45_011323</name>
</gene>
<keyword evidence="3" id="KW-1185">Reference proteome</keyword>
<dbReference type="AlphaFoldDB" id="A0AAW1YDA8"/>
<accession>A0AAW1YDA8</accession>
<protein>
    <recommendedName>
        <fullName evidence="1">RPW8 domain-containing protein</fullName>
    </recommendedName>
</protein>
<evidence type="ECO:0000313" key="3">
    <source>
        <dbReference type="Proteomes" id="UP001457282"/>
    </source>
</evidence>
<proteinExistence type="predicted"/>
<feature type="domain" description="RPW8" evidence="1">
    <location>
        <begin position="220"/>
        <end position="335"/>
    </location>
</feature>
<name>A0AAW1YDA8_RUBAR</name>
<organism evidence="2 3">
    <name type="scientific">Rubus argutus</name>
    <name type="common">Southern blackberry</name>
    <dbReference type="NCBI Taxonomy" id="59490"/>
    <lineage>
        <taxon>Eukaryota</taxon>
        <taxon>Viridiplantae</taxon>
        <taxon>Streptophyta</taxon>
        <taxon>Embryophyta</taxon>
        <taxon>Tracheophyta</taxon>
        <taxon>Spermatophyta</taxon>
        <taxon>Magnoliopsida</taxon>
        <taxon>eudicotyledons</taxon>
        <taxon>Gunneridae</taxon>
        <taxon>Pentapetalae</taxon>
        <taxon>rosids</taxon>
        <taxon>fabids</taxon>
        <taxon>Rosales</taxon>
        <taxon>Rosaceae</taxon>
        <taxon>Rosoideae</taxon>
        <taxon>Rosoideae incertae sedis</taxon>
        <taxon>Rubus</taxon>
    </lineage>
</organism>
<reference evidence="2 3" key="1">
    <citation type="journal article" date="2023" name="G3 (Bethesda)">
        <title>A chromosome-length genome assembly and annotation of blackberry (Rubus argutus, cv. 'Hillquist').</title>
        <authorList>
            <person name="Bruna T."/>
            <person name="Aryal R."/>
            <person name="Dudchenko O."/>
            <person name="Sargent D.J."/>
            <person name="Mead D."/>
            <person name="Buti M."/>
            <person name="Cavallini A."/>
            <person name="Hytonen T."/>
            <person name="Andres J."/>
            <person name="Pham M."/>
            <person name="Weisz D."/>
            <person name="Mascagni F."/>
            <person name="Usai G."/>
            <person name="Natali L."/>
            <person name="Bassil N."/>
            <person name="Fernandez G.E."/>
            <person name="Lomsadze A."/>
            <person name="Armour M."/>
            <person name="Olukolu B."/>
            <person name="Poorten T."/>
            <person name="Britton C."/>
            <person name="Davik J."/>
            <person name="Ashrafi H."/>
            <person name="Aiden E.L."/>
            <person name="Borodovsky M."/>
            <person name="Worthington M."/>
        </authorList>
    </citation>
    <scope>NUCLEOTIDE SEQUENCE [LARGE SCALE GENOMIC DNA]</scope>
    <source>
        <strain evidence="2">PI 553951</strain>
    </source>
</reference>
<comment type="caution">
    <text evidence="2">The sequence shown here is derived from an EMBL/GenBank/DDBJ whole genome shotgun (WGS) entry which is preliminary data.</text>
</comment>
<sequence>MAVASIGNAAIRPLFELLYKGVEQAMERTTRFKSLIENLKSTLDPLRPWFRGDRNGLKDLSGIENKTLVVEINKSIRLVGKVSNFHIWNYWYIDDYINQIVGVGRYFSGLIKILRINEARDWICRALNVRHMFDKMRERESVLVNKLEQLGREKCLDKLEQEEVFSWHLMDMFKWSDRGFRILPSQIEEAHPIDDDDDDALQYAYWILFSNIELVEYKSAAIFKPLLGDLRATIDRLGQDKPPRSNDEDHSKEELEKFRVEMEKGAEMVRKCCKVGEWASYNTKFKYINQLLGLNQSLRRWVDGRTALEEFLERVSRDLREAWAKMRNRDAKLDEIERDLAVQNETQDKDSLPQRNKLGM</sequence>
<dbReference type="Pfam" id="PF05659">
    <property type="entry name" value="RPW8"/>
    <property type="match status" value="1"/>
</dbReference>
<dbReference type="Proteomes" id="UP001457282">
    <property type="component" value="Unassembled WGS sequence"/>
</dbReference>